<reference evidence="2 3" key="1">
    <citation type="submission" date="2014-02" db="EMBL/GenBank/DDBJ databases">
        <title>The genome sequence of Colletotrichum nymphaeae SA-01.</title>
        <authorList>
            <person name="Baroncelli R."/>
            <person name="Thon M.R."/>
        </authorList>
    </citation>
    <scope>NUCLEOTIDE SEQUENCE [LARGE SCALE GENOMIC DNA]</scope>
    <source>
        <strain evidence="2 3">SA-01</strain>
    </source>
</reference>
<dbReference type="OrthoDB" id="3521097at2759"/>
<dbReference type="Proteomes" id="UP000070054">
    <property type="component" value="Unassembled WGS sequence"/>
</dbReference>
<sequence length="1330" mass="147150">MERLSTPLYCDIEQRSRTPTRIPTFALCGFGPVASPIEPLPKNDQISSPTMAIRYADDPEASGSQRCDDFQQQSRPKFDLTSRRGTEGDLRSAFQHLRDLFGESMYTLSRSSSAPFTSSMRATEYFISPEGISTSPPFGPELLSEDMLVENAYNERFQPMAGPKHFHLHGVAPSDFSHNSNSNLTPSGPTGILETHPVGHYRSGPSRPPFHAVEGSLTDHFDYGVDGENTYSVLTQPLCSRSRSFSPPHSCELLGQFSEQFPYTNQRDLSLTDVAFNAPGYLQKVNDDMEAQLHSVSPTWPLAAVAEDSCQNPPPTDSGYESFRHPDSFLNYHPWGITGGSSTPSRTIRKDFDAKTSYSAASTVGRGPADQYVAELASDIRQQLLHRSDIKAWQSVQSILPELIKAFAIQVGLDSTSQNHKSIMYFIHKRGRQIGSRLVSISDELSIDASRKSVAGMSVEDKISLWNSKVGVSCSSPPQQDRFQGIEDTEEDALGPVPISEYRDIVLKGNPFKCLVARLNNEMILQWDQDNSKNSNVRKEIRQKILDCLPTGRISKKHSPKIHQVRFRLLGWPFTPASVWHPASYEAEMLAPQSISESLIVAYCTEGSQATTITNYLKQVWPSSWNSLYDVLQIHPVINGSGDYVSDKTRTVTVEDDPSTFLGAKLEGKHLVITVKGSSYLIAEYGEQLAWLSAAIPRPLDGNVSNRTPCILHESADESRYHDFGADVYSASKDIYLWQDISSGRNPCWSSVGDLKKDEEENLDWELNFVFGRHILDFVDRTAKIPGLRLQDDESRLTPSSGDLLASCAPTARGRVFARCNKRLRITRRTSHSTTTGHEDTPSFSNLTPEECRRDSASRHDDLADESDDLSYDSDFLSMSEVSDEVNITPLSKDDPLYVVLKNVGDTLFNECQPQTRGGTAGSADGPASAFLSSSTRIQGPPSSSGQQFGREKRKAEDQPGSEQVIAKRQRQERKHEISLACPFWKSDPISYHDCSRRKLTRVRDVKQHLNRCHTPKHYCQRCLRLFTNDNALREHVSAEGGWTCSRSDSDTLDGISHEQSRRLHQRSTPSTSDEHQWFAMWEIIFPGKHRPRSAYMDHEVSEDLAAFQEHLDSRAGPALHEALESRGLIPGLTTEEERQLVHGVISDVLYRLRQDWTLSRSVIPQAPHSAPSLPQTPYSNIHASSLGTPAAASSVDSAIVLGSYNSSFNPATAHTFGPLLSNSLASRGPLSPSTSAPPATTGTGTRVGSRLELTGLNTTSLGELPIDPFGWDGTAEMFDADLGMGGFTFPVPHDNMDLGAVVIPSCFNMGVGAEDQITLPRMEGNAEDI</sequence>
<comment type="caution">
    <text evidence="2">The sequence shown here is derived from an EMBL/GenBank/DDBJ whole genome shotgun (WGS) entry which is preliminary data.</text>
</comment>
<feature type="region of interest" description="Disordered" evidence="1">
    <location>
        <begin position="57"/>
        <end position="86"/>
    </location>
</feature>
<evidence type="ECO:0000313" key="3">
    <source>
        <dbReference type="Proteomes" id="UP000070054"/>
    </source>
</evidence>
<keyword evidence="3" id="KW-1185">Reference proteome</keyword>
<feature type="region of interest" description="Disordered" evidence="1">
    <location>
        <begin position="828"/>
        <end position="871"/>
    </location>
</feature>
<feature type="compositionally biased region" description="Basic and acidic residues" evidence="1">
    <location>
        <begin position="76"/>
        <end position="86"/>
    </location>
</feature>
<feature type="compositionally biased region" description="Basic and acidic residues" evidence="1">
    <location>
        <begin position="850"/>
        <end position="862"/>
    </location>
</feature>
<evidence type="ECO:0000256" key="1">
    <source>
        <dbReference type="SAM" id="MobiDB-lite"/>
    </source>
</evidence>
<dbReference type="PANTHER" id="PTHR38166">
    <property type="entry name" value="C2H2-TYPE DOMAIN-CONTAINING PROTEIN-RELATED"/>
    <property type="match status" value="1"/>
</dbReference>
<gene>
    <name evidence="2" type="ORF">CNYM01_03507</name>
</gene>
<feature type="region of interest" description="Disordered" evidence="1">
    <location>
        <begin position="1227"/>
        <end position="1249"/>
    </location>
</feature>
<protein>
    <recommendedName>
        <fullName evidence="4">C2H2-type domain-containing protein</fullName>
    </recommendedName>
</protein>
<accession>A0A135SS68</accession>
<feature type="compositionally biased region" description="Polar residues" evidence="1">
    <location>
        <begin position="931"/>
        <end position="948"/>
    </location>
</feature>
<proteinExistence type="predicted"/>
<name>A0A135SS68_9PEZI</name>
<evidence type="ECO:0008006" key="4">
    <source>
        <dbReference type="Google" id="ProtNLM"/>
    </source>
</evidence>
<organism evidence="2 3">
    <name type="scientific">Colletotrichum nymphaeae SA-01</name>
    <dbReference type="NCBI Taxonomy" id="1460502"/>
    <lineage>
        <taxon>Eukaryota</taxon>
        <taxon>Fungi</taxon>
        <taxon>Dikarya</taxon>
        <taxon>Ascomycota</taxon>
        <taxon>Pezizomycotina</taxon>
        <taxon>Sordariomycetes</taxon>
        <taxon>Hypocreomycetidae</taxon>
        <taxon>Glomerellales</taxon>
        <taxon>Glomerellaceae</taxon>
        <taxon>Colletotrichum</taxon>
        <taxon>Colletotrichum acutatum species complex</taxon>
    </lineage>
</organism>
<feature type="compositionally biased region" description="Low complexity" evidence="1">
    <location>
        <begin position="1232"/>
        <end position="1245"/>
    </location>
</feature>
<dbReference type="PANTHER" id="PTHR38166:SF1">
    <property type="entry name" value="C2H2-TYPE DOMAIN-CONTAINING PROTEIN"/>
    <property type="match status" value="1"/>
</dbReference>
<evidence type="ECO:0000313" key="2">
    <source>
        <dbReference type="EMBL" id="KXH38773.1"/>
    </source>
</evidence>
<feature type="region of interest" description="Disordered" evidence="1">
    <location>
        <begin position="912"/>
        <end position="972"/>
    </location>
</feature>
<dbReference type="EMBL" id="JEMN01001386">
    <property type="protein sequence ID" value="KXH38773.1"/>
    <property type="molecule type" value="Genomic_DNA"/>
</dbReference>
<feature type="compositionally biased region" description="Polar residues" evidence="1">
    <location>
        <begin position="62"/>
        <end position="75"/>
    </location>
</feature>